<organism evidence="1 2">
    <name type="scientific">Ahniella affigens</name>
    <dbReference type="NCBI Taxonomy" id="2021234"/>
    <lineage>
        <taxon>Bacteria</taxon>
        <taxon>Pseudomonadati</taxon>
        <taxon>Pseudomonadota</taxon>
        <taxon>Gammaproteobacteria</taxon>
        <taxon>Lysobacterales</taxon>
        <taxon>Rhodanobacteraceae</taxon>
        <taxon>Ahniella</taxon>
    </lineage>
</organism>
<evidence type="ECO:0000313" key="1">
    <source>
        <dbReference type="EMBL" id="AVP97581.1"/>
    </source>
</evidence>
<dbReference type="Gene3D" id="2.60.120.10">
    <property type="entry name" value="Jelly Rolls"/>
    <property type="match status" value="2"/>
</dbReference>
<keyword evidence="2" id="KW-1185">Reference proteome</keyword>
<name>A0A2P1PRW4_9GAMM</name>
<reference evidence="1 2" key="2">
    <citation type="submission" date="2018-03" db="EMBL/GenBank/DDBJ databases">
        <authorList>
            <person name="Keele B.F."/>
        </authorList>
    </citation>
    <scope>NUCLEOTIDE SEQUENCE [LARGE SCALE GENOMIC DNA]</scope>
    <source>
        <strain evidence="1 2">D13</strain>
    </source>
</reference>
<dbReference type="Proteomes" id="UP000241074">
    <property type="component" value="Chromosome"/>
</dbReference>
<protein>
    <submittedName>
        <fullName evidence="1">Uncharacterized protein</fullName>
    </submittedName>
</protein>
<accession>A0A2P1PRW4</accession>
<dbReference type="AlphaFoldDB" id="A0A2P1PRW4"/>
<dbReference type="InterPro" id="IPR011051">
    <property type="entry name" value="RmlC_Cupin_sf"/>
</dbReference>
<dbReference type="SUPFAM" id="SSF51182">
    <property type="entry name" value="RmlC-like cupins"/>
    <property type="match status" value="1"/>
</dbReference>
<dbReference type="KEGG" id="xba:C7S18_10400"/>
<evidence type="ECO:0000313" key="2">
    <source>
        <dbReference type="Proteomes" id="UP000241074"/>
    </source>
</evidence>
<gene>
    <name evidence="1" type="ORF">C7S18_10400</name>
</gene>
<proteinExistence type="predicted"/>
<reference evidence="1 2" key="1">
    <citation type="submission" date="2018-03" db="EMBL/GenBank/DDBJ databases">
        <title>Ahniella affigens gen. nov., sp. nov., a gammaproteobacterium isolated from sandy soil near a stream.</title>
        <authorList>
            <person name="Ko Y."/>
            <person name="Kim J.-H."/>
        </authorList>
    </citation>
    <scope>NUCLEOTIDE SEQUENCE [LARGE SCALE GENOMIC DNA]</scope>
    <source>
        <strain evidence="1 2">D13</strain>
    </source>
</reference>
<sequence length="396" mass="43070">MILDPPHDHVVRGRQARLYRALVASNGCDHPELRSREGLNKSILDFQTHNESGTRPDSLLQNQAIACSILGGPSMARIAFELVQRLPRRRNWAPVQFRAGLDTMAGEIRALCRPNLPARAETALGAERHGGRECLLQRHQVSPAVAHVSLKTKGKCVLKHLCRERCCAWGLSLSFAITSAVAGEPTQADDFPMVEHASFHQVVLADQDQVILNNRYPPGGDSGFHAHERDQFFVVIQPSETTAQALGQPLKAGPTLAVGAVGYGGEFGTRRVHRVINGKKSEAQFIVVEFRRAAPNGIAVSTREAAPQYVQVVDNARLRAWRLILEPGASVPTITQVGKGVRVVVRGGLLSTREPGKAPQLLWLKPADVAVQEAGATRALTNTGNSTVELIELELK</sequence>
<dbReference type="EMBL" id="CP027860">
    <property type="protein sequence ID" value="AVP97581.1"/>
    <property type="molecule type" value="Genomic_DNA"/>
</dbReference>
<dbReference type="InterPro" id="IPR014710">
    <property type="entry name" value="RmlC-like_jellyroll"/>
</dbReference>